<dbReference type="PROSITE" id="PS50071">
    <property type="entry name" value="HOMEOBOX_2"/>
    <property type="match status" value="1"/>
</dbReference>
<dbReference type="GO" id="GO:0006355">
    <property type="term" value="P:regulation of DNA-templated transcription"/>
    <property type="evidence" value="ECO:0007669"/>
    <property type="project" value="InterPro"/>
</dbReference>
<keyword evidence="7" id="KW-1185">Reference proteome</keyword>
<evidence type="ECO:0000256" key="4">
    <source>
        <dbReference type="PROSITE-ProRule" id="PRU00108"/>
    </source>
</evidence>
<dbReference type="CDD" id="cd00086">
    <property type="entry name" value="homeodomain"/>
    <property type="match status" value="1"/>
</dbReference>
<dbReference type="AlphaFoldDB" id="A0AAE0SV82"/>
<dbReference type="EMBL" id="JAEAOA010000674">
    <property type="protein sequence ID" value="KAK3598563.1"/>
    <property type="molecule type" value="Genomic_DNA"/>
</dbReference>
<dbReference type="InterPro" id="IPR050224">
    <property type="entry name" value="TALE_homeobox"/>
</dbReference>
<evidence type="ECO:0000313" key="7">
    <source>
        <dbReference type="Proteomes" id="UP001195483"/>
    </source>
</evidence>
<dbReference type="Pfam" id="PF05920">
    <property type="entry name" value="Homeobox_KN"/>
    <property type="match status" value="1"/>
</dbReference>
<keyword evidence="1 4" id="KW-0238">DNA-binding</keyword>
<dbReference type="GO" id="GO:0005634">
    <property type="term" value="C:nucleus"/>
    <property type="evidence" value="ECO:0007669"/>
    <property type="project" value="UniProtKB-SubCell"/>
</dbReference>
<dbReference type="SUPFAM" id="SSF46689">
    <property type="entry name" value="Homeodomain-like"/>
    <property type="match status" value="1"/>
</dbReference>
<evidence type="ECO:0000313" key="6">
    <source>
        <dbReference type="EMBL" id="KAK3598563.1"/>
    </source>
</evidence>
<evidence type="ECO:0000256" key="2">
    <source>
        <dbReference type="ARBA" id="ARBA00023155"/>
    </source>
</evidence>
<evidence type="ECO:0000256" key="3">
    <source>
        <dbReference type="ARBA" id="ARBA00023242"/>
    </source>
</evidence>
<protein>
    <recommendedName>
        <fullName evidence="5">Homeobox domain-containing protein</fullName>
    </recommendedName>
</protein>
<feature type="domain" description="Homeobox" evidence="5">
    <location>
        <begin position="290"/>
        <end position="353"/>
    </location>
</feature>
<evidence type="ECO:0000256" key="1">
    <source>
        <dbReference type="ARBA" id="ARBA00023125"/>
    </source>
</evidence>
<comment type="caution">
    <text evidence="6">The sequence shown here is derived from an EMBL/GenBank/DDBJ whole genome shotgun (WGS) entry which is preliminary data.</text>
</comment>
<dbReference type="Proteomes" id="UP001195483">
    <property type="component" value="Unassembled WGS sequence"/>
</dbReference>
<keyword evidence="3 4" id="KW-0539">Nucleus</keyword>
<comment type="subcellular location">
    <subcellularLocation>
        <location evidence="4">Nucleus</location>
    </subcellularLocation>
</comment>
<feature type="DNA-binding region" description="Homeobox" evidence="4">
    <location>
        <begin position="292"/>
        <end position="354"/>
    </location>
</feature>
<reference evidence="6" key="3">
    <citation type="submission" date="2023-05" db="EMBL/GenBank/DDBJ databases">
        <authorList>
            <person name="Smith C.H."/>
        </authorList>
    </citation>
    <scope>NUCLEOTIDE SEQUENCE</scope>
    <source>
        <strain evidence="6">CHS0354</strain>
        <tissue evidence="6">Mantle</tissue>
    </source>
</reference>
<name>A0AAE0SV82_9BIVA</name>
<dbReference type="PANTHER" id="PTHR11850">
    <property type="entry name" value="HOMEOBOX PROTEIN TRANSCRIPTION FACTORS"/>
    <property type="match status" value="1"/>
</dbReference>
<organism evidence="6 7">
    <name type="scientific">Potamilus streckersoni</name>
    <dbReference type="NCBI Taxonomy" id="2493646"/>
    <lineage>
        <taxon>Eukaryota</taxon>
        <taxon>Metazoa</taxon>
        <taxon>Spiralia</taxon>
        <taxon>Lophotrochozoa</taxon>
        <taxon>Mollusca</taxon>
        <taxon>Bivalvia</taxon>
        <taxon>Autobranchia</taxon>
        <taxon>Heteroconchia</taxon>
        <taxon>Palaeoheterodonta</taxon>
        <taxon>Unionida</taxon>
        <taxon>Unionoidea</taxon>
        <taxon>Unionidae</taxon>
        <taxon>Ambleminae</taxon>
        <taxon>Lampsilini</taxon>
        <taxon>Potamilus</taxon>
    </lineage>
</organism>
<dbReference type="SMART" id="SM00389">
    <property type="entry name" value="HOX"/>
    <property type="match status" value="1"/>
</dbReference>
<reference evidence="6" key="1">
    <citation type="journal article" date="2021" name="Genome Biol. Evol.">
        <title>A High-Quality Reference Genome for a Parasitic Bivalve with Doubly Uniparental Inheritance (Bivalvia: Unionida).</title>
        <authorList>
            <person name="Smith C.H."/>
        </authorList>
    </citation>
    <scope>NUCLEOTIDE SEQUENCE</scope>
    <source>
        <strain evidence="6">CHS0354</strain>
    </source>
</reference>
<accession>A0AAE0SV82</accession>
<dbReference type="Gene3D" id="1.10.10.60">
    <property type="entry name" value="Homeodomain-like"/>
    <property type="match status" value="1"/>
</dbReference>
<proteinExistence type="predicted"/>
<evidence type="ECO:0000259" key="5">
    <source>
        <dbReference type="PROSITE" id="PS50071"/>
    </source>
</evidence>
<dbReference type="InterPro" id="IPR001356">
    <property type="entry name" value="HD"/>
</dbReference>
<dbReference type="InterPro" id="IPR009057">
    <property type="entry name" value="Homeodomain-like_sf"/>
</dbReference>
<gene>
    <name evidence="6" type="ORF">CHS0354_010739</name>
</gene>
<reference evidence="6" key="2">
    <citation type="journal article" date="2021" name="Genome Biol. Evol.">
        <title>Developing a high-quality reference genome for a parasitic bivalve with doubly uniparental inheritance (Bivalvia: Unionida).</title>
        <authorList>
            <person name="Smith C.H."/>
        </authorList>
    </citation>
    <scope>NUCLEOTIDE SEQUENCE</scope>
    <source>
        <strain evidence="6">CHS0354</strain>
        <tissue evidence="6">Mantle</tissue>
    </source>
</reference>
<keyword evidence="2 4" id="KW-0371">Homeobox</keyword>
<sequence>MATSTFITSEDSSSLDISIGTLDSEGTSSSVDCIKDAGISEYDIDDTSSQSTASFPVACQSKVLFHDESSHDSFNLFTVEKSNRLTDDLHDIDLDEACTFVDPDDLMDCLSPGKGTGTYPSTLTNSPSLESTSSTLICESRHNTTSTGLALNPITRTGLFNLPPDSALLNNPLFKDLLAVLTDECKPHLLPMTLIDMCTQDSTEDVNVLLNNSSHSYLQRTNQQSEIFPYQFKLNETEPVKVLNDSDPSCRYSDSVKSRFDLNLHTMMNRVEKSGNLLDDAAKDSKKYASYIPRQRPMLSRRAVEMMEEWYASNYEHPYPNNLVLEAIAKAGDITNEQAKKWFANKRHRCKNTQKRTDPERLCSGK</sequence>
<dbReference type="GO" id="GO:0003677">
    <property type="term" value="F:DNA binding"/>
    <property type="evidence" value="ECO:0007669"/>
    <property type="project" value="UniProtKB-UniRule"/>
</dbReference>
<dbReference type="InterPro" id="IPR008422">
    <property type="entry name" value="KN_HD"/>
</dbReference>